<evidence type="ECO:0000256" key="7">
    <source>
        <dbReference type="ARBA" id="ARBA00049370"/>
    </source>
</evidence>
<dbReference type="InterPro" id="IPR050512">
    <property type="entry name" value="Sulf_AdTrans/APS_kinase"/>
</dbReference>
<evidence type="ECO:0000256" key="6">
    <source>
        <dbReference type="ARBA" id="ARBA00022840"/>
    </source>
</evidence>
<protein>
    <recommendedName>
        <fullName evidence="8">Adenylyl-sulfate kinase</fullName>
        <ecNumber evidence="8">2.7.1.25</ecNumber>
    </recommendedName>
    <alternativeName>
        <fullName evidence="8">APS kinase</fullName>
    </alternativeName>
    <alternativeName>
        <fullName evidence="8">ATP adenosine-5'-phosphosulfate 3'-phosphotransferase</fullName>
    </alternativeName>
    <alternativeName>
        <fullName evidence="8">Adenosine-5'-phosphosulfate kinase</fullName>
    </alternativeName>
</protein>
<dbReference type="Pfam" id="PF01747">
    <property type="entry name" value="ATP-sulfurylase"/>
    <property type="match status" value="1"/>
</dbReference>
<dbReference type="Gene3D" id="3.40.50.620">
    <property type="entry name" value="HUPs"/>
    <property type="match status" value="1"/>
</dbReference>
<keyword evidence="5 8" id="KW-0547">Nucleotide-binding</keyword>
<dbReference type="NCBIfam" id="NF004040">
    <property type="entry name" value="PRK05537.1"/>
    <property type="match status" value="1"/>
</dbReference>
<dbReference type="InterPro" id="IPR025980">
    <property type="entry name" value="ATP-Sase_PUA-like_dom"/>
</dbReference>
<dbReference type="InterPro" id="IPR027417">
    <property type="entry name" value="P-loop_NTPase"/>
</dbReference>
<feature type="domain" description="APS kinase" evidence="9">
    <location>
        <begin position="396"/>
        <end position="548"/>
    </location>
</feature>
<dbReference type="SUPFAM" id="SSF52374">
    <property type="entry name" value="Nucleotidylyl transferase"/>
    <property type="match status" value="1"/>
</dbReference>
<reference evidence="12 13" key="1">
    <citation type="submission" date="2018-11" db="EMBL/GenBank/DDBJ databases">
        <title>Genomic Encyclopedia of Type Strains, Phase IV (KMG-IV): sequencing the most valuable type-strain genomes for metagenomic binning, comparative biology and taxonomic classification.</title>
        <authorList>
            <person name="Goeker M."/>
        </authorList>
    </citation>
    <scope>NUCLEOTIDE SEQUENCE [LARGE SCALE GENOMIC DNA]</scope>
    <source>
        <strain evidence="12 13">DSM 22027</strain>
    </source>
</reference>
<gene>
    <name evidence="8" type="primary">cysC</name>
    <name evidence="12" type="ORF">EDC27_2415</name>
</gene>
<dbReference type="Pfam" id="PF14306">
    <property type="entry name" value="PUA_2"/>
    <property type="match status" value="1"/>
</dbReference>
<dbReference type="FunFam" id="3.40.50.300:FF:000802">
    <property type="entry name" value="Sulfate adenylyltransferase"/>
    <property type="match status" value="1"/>
</dbReference>
<dbReference type="NCBIfam" id="TIGR00339">
    <property type="entry name" value="sopT"/>
    <property type="match status" value="1"/>
</dbReference>
<comment type="catalytic activity">
    <reaction evidence="1 8">
        <text>adenosine 5'-phosphosulfate + ATP = 3'-phosphoadenylyl sulfate + ADP + H(+)</text>
        <dbReference type="Rhea" id="RHEA:24152"/>
        <dbReference type="ChEBI" id="CHEBI:15378"/>
        <dbReference type="ChEBI" id="CHEBI:30616"/>
        <dbReference type="ChEBI" id="CHEBI:58243"/>
        <dbReference type="ChEBI" id="CHEBI:58339"/>
        <dbReference type="ChEBI" id="CHEBI:456216"/>
        <dbReference type="EC" id="2.7.1.25"/>
    </reaction>
</comment>
<dbReference type="InterPro" id="IPR015947">
    <property type="entry name" value="PUA-like_sf"/>
</dbReference>
<keyword evidence="13" id="KW-1185">Reference proteome</keyword>
<dbReference type="SUPFAM" id="SSF88697">
    <property type="entry name" value="PUA domain-like"/>
    <property type="match status" value="1"/>
</dbReference>
<dbReference type="Proteomes" id="UP000276223">
    <property type="component" value="Unassembled WGS sequence"/>
</dbReference>
<dbReference type="InterPro" id="IPR002891">
    <property type="entry name" value="APS"/>
</dbReference>
<dbReference type="GO" id="GO:0004781">
    <property type="term" value="F:sulfate adenylyltransferase (ATP) activity"/>
    <property type="evidence" value="ECO:0007669"/>
    <property type="project" value="UniProtKB-EC"/>
</dbReference>
<keyword evidence="6 8" id="KW-0067">ATP-binding</keyword>
<dbReference type="NCBIfam" id="TIGR00455">
    <property type="entry name" value="apsK"/>
    <property type="match status" value="1"/>
</dbReference>
<feature type="binding site" evidence="8">
    <location>
        <begin position="404"/>
        <end position="411"/>
    </location>
    <ligand>
        <name>ATP</name>
        <dbReference type="ChEBI" id="CHEBI:30616"/>
    </ligand>
</feature>
<dbReference type="CDD" id="cd00517">
    <property type="entry name" value="ATPS"/>
    <property type="match status" value="1"/>
</dbReference>
<comment type="similarity">
    <text evidence="8">Belongs to the APS kinase family.</text>
</comment>
<dbReference type="GO" id="GO:0004020">
    <property type="term" value="F:adenylylsulfate kinase activity"/>
    <property type="evidence" value="ECO:0007669"/>
    <property type="project" value="UniProtKB-UniRule"/>
</dbReference>
<dbReference type="NCBIfam" id="NF003013">
    <property type="entry name" value="PRK03846.1"/>
    <property type="match status" value="1"/>
</dbReference>
<dbReference type="GO" id="GO:0010134">
    <property type="term" value="P:sulfate assimilation via adenylyl sulfate reduction"/>
    <property type="evidence" value="ECO:0007669"/>
    <property type="project" value="TreeGrafter"/>
</dbReference>
<dbReference type="GO" id="GO:0070814">
    <property type="term" value="P:hydrogen sulfide biosynthetic process"/>
    <property type="evidence" value="ECO:0007669"/>
    <property type="project" value="UniProtKB-UniRule"/>
</dbReference>
<dbReference type="EMBL" id="RJVA01000013">
    <property type="protein sequence ID" value="ROQ91138.1"/>
    <property type="molecule type" value="Genomic_DNA"/>
</dbReference>
<evidence type="ECO:0000256" key="1">
    <source>
        <dbReference type="ARBA" id="ARBA00001823"/>
    </source>
</evidence>
<name>A0A3N1UN23_9BACT</name>
<keyword evidence="4 12" id="KW-0548">Nucleotidyltransferase</keyword>
<accession>A0A3N1UN23</accession>
<dbReference type="EC" id="2.7.1.25" evidence="8"/>
<evidence type="ECO:0000313" key="13">
    <source>
        <dbReference type="Proteomes" id="UP000276223"/>
    </source>
</evidence>
<evidence type="ECO:0000313" key="12">
    <source>
        <dbReference type="EMBL" id="ROQ91138.1"/>
    </source>
</evidence>
<evidence type="ECO:0000256" key="2">
    <source>
        <dbReference type="ARBA" id="ARBA00004806"/>
    </source>
</evidence>
<dbReference type="InterPro" id="IPR014729">
    <property type="entry name" value="Rossmann-like_a/b/a_fold"/>
</dbReference>
<keyword evidence="3 8" id="KW-0808">Transferase</keyword>
<dbReference type="InterPro" id="IPR002650">
    <property type="entry name" value="Sulphate_adenylyltransferase"/>
</dbReference>
<comment type="function">
    <text evidence="8">Catalyzes the synthesis of activated sulfate.</text>
</comment>
<evidence type="ECO:0000256" key="5">
    <source>
        <dbReference type="ARBA" id="ARBA00022741"/>
    </source>
</evidence>
<dbReference type="CDD" id="cd02027">
    <property type="entry name" value="APSK"/>
    <property type="match status" value="1"/>
</dbReference>
<dbReference type="GO" id="GO:0005524">
    <property type="term" value="F:ATP binding"/>
    <property type="evidence" value="ECO:0007669"/>
    <property type="project" value="UniProtKB-UniRule"/>
</dbReference>
<dbReference type="Gene3D" id="3.10.400.10">
    <property type="entry name" value="Sulfate adenylyltransferase"/>
    <property type="match status" value="1"/>
</dbReference>
<dbReference type="AlphaFoldDB" id="A0A3N1UN23"/>
<evidence type="ECO:0000256" key="3">
    <source>
        <dbReference type="ARBA" id="ARBA00022679"/>
    </source>
</evidence>
<comment type="caution">
    <text evidence="12">The sequence shown here is derived from an EMBL/GenBank/DDBJ whole genome shotgun (WGS) entry which is preliminary data.</text>
</comment>
<evidence type="ECO:0000259" key="9">
    <source>
        <dbReference type="Pfam" id="PF01583"/>
    </source>
</evidence>
<feature type="domain" description="Sulphate adenylyltransferase catalytic" evidence="10">
    <location>
        <begin position="173"/>
        <end position="388"/>
    </location>
</feature>
<comment type="caution">
    <text evidence="8">Lacks conserved residue(s) required for the propagation of feature annotation.</text>
</comment>
<comment type="pathway">
    <text evidence="2 8">Sulfur metabolism; hydrogen sulfide biosynthesis; sulfite from sulfate: step 2/3.</text>
</comment>
<evidence type="ECO:0000256" key="4">
    <source>
        <dbReference type="ARBA" id="ARBA00022695"/>
    </source>
</evidence>
<evidence type="ECO:0000259" key="11">
    <source>
        <dbReference type="Pfam" id="PF14306"/>
    </source>
</evidence>
<feature type="domain" description="ATP-sulfurylase PUA-like" evidence="11">
    <location>
        <begin position="8"/>
        <end position="164"/>
    </location>
</feature>
<keyword evidence="8" id="KW-0418">Kinase</keyword>
<dbReference type="PANTHER" id="PTHR42700:SF1">
    <property type="entry name" value="SULFATE ADENYLYLTRANSFERASE"/>
    <property type="match status" value="1"/>
</dbReference>
<dbReference type="UniPathway" id="UPA00140">
    <property type="reaction ID" value="UER00205"/>
</dbReference>
<dbReference type="GO" id="GO:0019379">
    <property type="term" value="P:sulfate assimilation, phosphoadenylyl sulfate reduction by phosphoadenylyl-sulfate reductase (thioredoxin)"/>
    <property type="evidence" value="ECO:0007669"/>
    <property type="project" value="TreeGrafter"/>
</dbReference>
<comment type="catalytic activity">
    <reaction evidence="7">
        <text>sulfate + ATP + H(+) = adenosine 5'-phosphosulfate + diphosphate</text>
        <dbReference type="Rhea" id="RHEA:18133"/>
        <dbReference type="ChEBI" id="CHEBI:15378"/>
        <dbReference type="ChEBI" id="CHEBI:16189"/>
        <dbReference type="ChEBI" id="CHEBI:30616"/>
        <dbReference type="ChEBI" id="CHEBI:33019"/>
        <dbReference type="ChEBI" id="CHEBI:58243"/>
        <dbReference type="EC" id="2.7.7.4"/>
    </reaction>
</comment>
<keyword evidence="8" id="KW-0597">Phosphoprotein</keyword>
<dbReference type="GO" id="GO:0005737">
    <property type="term" value="C:cytoplasm"/>
    <property type="evidence" value="ECO:0007669"/>
    <property type="project" value="TreeGrafter"/>
</dbReference>
<dbReference type="Pfam" id="PF01583">
    <property type="entry name" value="APS_kinase"/>
    <property type="match status" value="1"/>
</dbReference>
<dbReference type="InterPro" id="IPR024951">
    <property type="entry name" value="Sulfurylase_cat_dom"/>
</dbReference>
<dbReference type="PANTHER" id="PTHR42700">
    <property type="entry name" value="SULFATE ADENYLYLTRANSFERASE"/>
    <property type="match status" value="1"/>
</dbReference>
<dbReference type="InterPro" id="IPR059117">
    <property type="entry name" value="APS_kinase_dom"/>
</dbReference>
<evidence type="ECO:0000259" key="10">
    <source>
        <dbReference type="Pfam" id="PF01747"/>
    </source>
</evidence>
<proteinExistence type="inferred from homology"/>
<evidence type="ECO:0000256" key="8">
    <source>
        <dbReference type="HAMAP-Rule" id="MF_00065"/>
    </source>
</evidence>
<sequence>MMDRILAAHGGELVNLVVDEARAQMLRDLSRTLPSLTLNARQLSDLELLLNGAFSPLRGFMTNADYESVLDRMQLQNGLLWPLPICLDVSEAEARSLDAGQSVALRDVEGFMLAVLHVEDIWPIDKLREAEIIYGTTDTAHPGVDALFHGTGTHYVGGTVEGVQLPLHFAFKRLRHTPHEMRALFKKLGWRRIVGFQTRNPVHRAQFEMTLRAMDRAKANLLLHPVARRAMPGDIDYYTRIRCYQAVSRYYPPNMMLLSLLPLAMRLAGPREALLHALIRKNYGCTHFIVGRDHASPGVTPDGRRFYDPEAAVQTALEHQEALGIEIVPFEEEMVYVYEEDAYMPAREVPPQSTIKTMSLEEFHRRLREGKRVPEWFSFPEVIEELQRGYPPRHKQGFTIFCTGLSGAGKSTIARILYARLLEMGGRPVTLLDGDVVRRNLSSELGFSKEHRDINVRRIGFVASEITKNRGIAICAPIAPYAATRRQIRSLIEKYGGFVEVYVATPLEVCESRDRKGLYAKARAGLIKGFTGIDDPYEPPSAPEVLIDTTELTPDEAAQEVLLYLERAGYIK</sequence>
<dbReference type="SUPFAM" id="SSF52540">
    <property type="entry name" value="P-loop containing nucleoside triphosphate hydrolases"/>
    <property type="match status" value="1"/>
</dbReference>
<organism evidence="12 13">
    <name type="scientific">Desulfosoma caldarium</name>
    <dbReference type="NCBI Taxonomy" id="610254"/>
    <lineage>
        <taxon>Bacteria</taxon>
        <taxon>Pseudomonadati</taxon>
        <taxon>Thermodesulfobacteriota</taxon>
        <taxon>Syntrophobacteria</taxon>
        <taxon>Syntrophobacterales</taxon>
        <taxon>Syntrophobacteraceae</taxon>
        <taxon>Desulfosoma</taxon>
    </lineage>
</organism>
<dbReference type="Gene3D" id="3.40.50.300">
    <property type="entry name" value="P-loop containing nucleotide triphosphate hydrolases"/>
    <property type="match status" value="1"/>
</dbReference>
<dbReference type="HAMAP" id="MF_00065">
    <property type="entry name" value="Adenylyl_sulf_kinase"/>
    <property type="match status" value="1"/>
</dbReference>